<protein>
    <submittedName>
        <fullName evidence="1">DUF3078 domain-containing protein</fullName>
    </submittedName>
</protein>
<accession>A0A7V5RQJ6</accession>
<gene>
    <name evidence="1" type="ORF">ENJ15_07840</name>
</gene>
<dbReference type="Proteomes" id="UP000885771">
    <property type="component" value="Unassembled WGS sequence"/>
</dbReference>
<reference evidence="1" key="1">
    <citation type="journal article" date="2020" name="mSystems">
        <title>Genome- and Community-Level Interaction Insights into Carbon Utilization and Element Cycling Functions of Hydrothermarchaeota in Hydrothermal Sediment.</title>
        <authorList>
            <person name="Zhou Z."/>
            <person name="Liu Y."/>
            <person name="Xu W."/>
            <person name="Pan J."/>
            <person name="Luo Z.H."/>
            <person name="Li M."/>
        </authorList>
    </citation>
    <scope>NUCLEOTIDE SEQUENCE [LARGE SCALE GENOMIC DNA]</scope>
    <source>
        <strain evidence="1">HyVt-460</strain>
    </source>
</reference>
<name>A0A7V5RQJ6_CALAY</name>
<dbReference type="InterPro" id="IPR021428">
    <property type="entry name" value="DUF3078"/>
</dbReference>
<dbReference type="EMBL" id="DRLI01000301">
    <property type="protein sequence ID" value="HHM02913.1"/>
    <property type="molecule type" value="Genomic_DNA"/>
</dbReference>
<comment type="caution">
    <text evidence="1">The sequence shown here is derived from an EMBL/GenBank/DDBJ whole genome shotgun (WGS) entry which is preliminary data.</text>
</comment>
<sequence length="308" mass="35070">MLYLFQKRKMLLCEVGKEKFTEEDMYRMGLIFGILLFSATFIWAQNSAEEKKAPAYGWKNSVVGDLNFTQNAFTDWKQGGEDSWSWAANLQAKFENDQEKYNWSNSGRFAFGQSQVGDADARKAADEIKLESVYTYKLGVLINPYASATMTTQFAAGYSYDPVKTQVSDLFDPAYFTESIGVGVQPNDHIKTRLGAAFKQTVTKNYTTYADDAATPEVESFKNEFGAESVTDYTFKLSERILYDGKLQIFTNFKGLDVVDVDWDNTFSAQVSEIIKVSFNLRLLYDKDIFYKRQLKQTLAVGLSYTFI</sequence>
<evidence type="ECO:0000313" key="1">
    <source>
        <dbReference type="EMBL" id="HHM02913.1"/>
    </source>
</evidence>
<proteinExistence type="predicted"/>
<dbReference type="AlphaFoldDB" id="A0A7V5RQJ6"/>
<dbReference type="Pfam" id="PF11276">
    <property type="entry name" value="DUF3078"/>
    <property type="match status" value="1"/>
</dbReference>
<organism evidence="1">
    <name type="scientific">Caldithrix abyssi</name>
    <dbReference type="NCBI Taxonomy" id="187145"/>
    <lineage>
        <taxon>Bacteria</taxon>
        <taxon>Pseudomonadati</taxon>
        <taxon>Calditrichota</taxon>
        <taxon>Calditrichia</taxon>
        <taxon>Calditrichales</taxon>
        <taxon>Calditrichaceae</taxon>
        <taxon>Caldithrix</taxon>
    </lineage>
</organism>